<keyword evidence="1" id="KW-0238">DNA-binding</keyword>
<gene>
    <name evidence="1" type="ORF">FWK35_00008470</name>
</gene>
<comment type="caution">
    <text evidence="1">The sequence shown here is derived from an EMBL/GenBank/DDBJ whole genome shotgun (WGS) entry which is preliminary data.</text>
</comment>
<accession>A0A6G0YUG0</accession>
<protein>
    <submittedName>
        <fullName evidence="1">Paired mesoderm homeobox protein 2-like</fullName>
    </submittedName>
</protein>
<keyword evidence="1" id="KW-0371">Homeobox</keyword>
<proteinExistence type="predicted"/>
<reference evidence="1 2" key="1">
    <citation type="submission" date="2019-08" db="EMBL/GenBank/DDBJ databases">
        <title>Whole genome of Aphis craccivora.</title>
        <authorList>
            <person name="Voronova N.V."/>
            <person name="Shulinski R.S."/>
            <person name="Bandarenka Y.V."/>
            <person name="Zhorov D.G."/>
            <person name="Warner D."/>
        </authorList>
    </citation>
    <scope>NUCLEOTIDE SEQUENCE [LARGE SCALE GENOMIC DNA]</scope>
    <source>
        <strain evidence="1">180601</strain>
        <tissue evidence="1">Whole Body</tissue>
    </source>
</reference>
<feature type="non-terminal residue" evidence="1">
    <location>
        <position position="1"/>
    </location>
</feature>
<evidence type="ECO:0000313" key="2">
    <source>
        <dbReference type="Proteomes" id="UP000478052"/>
    </source>
</evidence>
<name>A0A6G0YUG0_APHCR</name>
<dbReference type="GO" id="GO:0003677">
    <property type="term" value="F:DNA binding"/>
    <property type="evidence" value="ECO:0007669"/>
    <property type="project" value="UniProtKB-KW"/>
</dbReference>
<organism evidence="1 2">
    <name type="scientific">Aphis craccivora</name>
    <name type="common">Cowpea aphid</name>
    <dbReference type="NCBI Taxonomy" id="307492"/>
    <lineage>
        <taxon>Eukaryota</taxon>
        <taxon>Metazoa</taxon>
        <taxon>Ecdysozoa</taxon>
        <taxon>Arthropoda</taxon>
        <taxon>Hexapoda</taxon>
        <taxon>Insecta</taxon>
        <taxon>Pterygota</taxon>
        <taxon>Neoptera</taxon>
        <taxon>Paraneoptera</taxon>
        <taxon>Hemiptera</taxon>
        <taxon>Sternorrhyncha</taxon>
        <taxon>Aphidomorpha</taxon>
        <taxon>Aphidoidea</taxon>
        <taxon>Aphididae</taxon>
        <taxon>Aphidini</taxon>
        <taxon>Aphis</taxon>
        <taxon>Aphis</taxon>
    </lineage>
</organism>
<evidence type="ECO:0000313" key="1">
    <source>
        <dbReference type="EMBL" id="KAF0761287.1"/>
    </source>
</evidence>
<keyword evidence="2" id="KW-1185">Reference proteome</keyword>
<dbReference type="Proteomes" id="UP000478052">
    <property type="component" value="Unassembled WGS sequence"/>
</dbReference>
<dbReference type="EMBL" id="VUJU01002439">
    <property type="protein sequence ID" value="KAF0761287.1"/>
    <property type="molecule type" value="Genomic_DNA"/>
</dbReference>
<sequence>QYSRFKAFLFNQFQHVECIVKWHNPIFGNSSSLIPQPDWNSLCSYNSFQPSATFDKDLQAIDIDNDLLRFKTRELHENDMLMSPPS</sequence>
<dbReference type="AlphaFoldDB" id="A0A6G0YUG0"/>